<evidence type="ECO:0000256" key="1">
    <source>
        <dbReference type="SAM" id="MobiDB-lite"/>
    </source>
</evidence>
<sequence>MIPDAPHRHNRLTHSLAAGLIPALALALLCLWSSPAAADFRLCNNTSSRVGIALGYKDAEGWTTEGWWNVSSRSCETLLRGTLVARYYYIYALDYDRGGEWSGQAFMCSRDKEFTIKGTENCLARGFDRTGFFEVDTGEQRAWTVQLTESNEQPAQRVPGIPGTVGPGGTTNLPGLSNSPGAAPGLPNPPGGTAPGASGQPPAAAPGTKP</sequence>
<feature type="compositionally biased region" description="Low complexity" evidence="1">
    <location>
        <begin position="170"/>
        <end position="185"/>
    </location>
</feature>
<dbReference type="AlphaFoldDB" id="A0A1M6QMQ2"/>
<evidence type="ECO:0000313" key="3">
    <source>
        <dbReference type="EMBL" id="SHK21496.1"/>
    </source>
</evidence>
<reference evidence="3 4" key="1">
    <citation type="submission" date="2016-11" db="EMBL/GenBank/DDBJ databases">
        <authorList>
            <person name="Jaros S."/>
            <person name="Januszkiewicz K."/>
            <person name="Wedrychowicz H."/>
        </authorList>
    </citation>
    <scope>NUCLEOTIDE SEQUENCE [LARGE SCALE GENOMIC DNA]</scope>
    <source>
        <strain evidence="3 4">GAS499</strain>
    </source>
</reference>
<feature type="compositionally biased region" description="Low complexity" evidence="1">
    <location>
        <begin position="195"/>
        <end position="210"/>
    </location>
</feature>
<protein>
    <submittedName>
        <fullName evidence="3">Uncharacterized membrane protein</fullName>
    </submittedName>
</protein>
<feature type="chain" id="PRO_5012951910" evidence="2">
    <location>
        <begin position="39"/>
        <end position="210"/>
    </location>
</feature>
<keyword evidence="2" id="KW-0732">Signal</keyword>
<proteinExistence type="predicted"/>
<evidence type="ECO:0000313" key="4">
    <source>
        <dbReference type="Proteomes" id="UP000189935"/>
    </source>
</evidence>
<dbReference type="OrthoDB" id="9806840at2"/>
<dbReference type="EMBL" id="LT670844">
    <property type="protein sequence ID" value="SHK21496.1"/>
    <property type="molecule type" value="Genomic_DNA"/>
</dbReference>
<dbReference type="InterPro" id="IPR009380">
    <property type="entry name" value="DUF1036"/>
</dbReference>
<accession>A0A1M6QMQ2</accession>
<dbReference type="RefSeq" id="WP_079538602.1">
    <property type="nucleotide sequence ID" value="NZ_LT670844.1"/>
</dbReference>
<dbReference type="Pfam" id="PF06282">
    <property type="entry name" value="DUF1036"/>
    <property type="match status" value="1"/>
</dbReference>
<organism evidence="3 4">
    <name type="scientific">Bradyrhizobium lablabi</name>
    <dbReference type="NCBI Taxonomy" id="722472"/>
    <lineage>
        <taxon>Bacteria</taxon>
        <taxon>Pseudomonadati</taxon>
        <taxon>Pseudomonadota</taxon>
        <taxon>Alphaproteobacteria</taxon>
        <taxon>Hyphomicrobiales</taxon>
        <taxon>Nitrobacteraceae</taxon>
        <taxon>Bradyrhizobium</taxon>
    </lineage>
</organism>
<feature type="region of interest" description="Disordered" evidence="1">
    <location>
        <begin position="148"/>
        <end position="210"/>
    </location>
</feature>
<dbReference type="Proteomes" id="UP000189935">
    <property type="component" value="Chromosome I"/>
</dbReference>
<gene>
    <name evidence="3" type="ORF">SAMN05444159_2722</name>
</gene>
<name>A0A1M6QMQ2_9BRAD</name>
<evidence type="ECO:0000256" key="2">
    <source>
        <dbReference type="SAM" id="SignalP"/>
    </source>
</evidence>
<feature type="signal peptide" evidence="2">
    <location>
        <begin position="1"/>
        <end position="38"/>
    </location>
</feature>